<gene>
    <name evidence="3" type="primary">LOC111242277</name>
</gene>
<evidence type="ECO:0000313" key="2">
    <source>
        <dbReference type="Proteomes" id="UP000087766"/>
    </source>
</evidence>
<dbReference type="GeneID" id="111242277"/>
<evidence type="ECO:0000313" key="3">
    <source>
        <dbReference type="RefSeq" id="XP_022640514.1"/>
    </source>
</evidence>
<keyword evidence="2" id="KW-1185">Reference proteome</keyword>
<dbReference type="RefSeq" id="XP_022640514.1">
    <property type="nucleotide sequence ID" value="XM_022784793.1"/>
</dbReference>
<dbReference type="OrthoDB" id="1435374at2759"/>
<proteinExistence type="predicted"/>
<evidence type="ECO:0000256" key="1">
    <source>
        <dbReference type="SAM" id="MobiDB-lite"/>
    </source>
</evidence>
<protein>
    <submittedName>
        <fullName evidence="3">Uncharacterized protein LOC111242277</fullName>
    </submittedName>
</protein>
<accession>A0A3Q0FD17</accession>
<sequence>MVDHSHSSGDEAPPTRSTRGPTRMKQLLMRKYSDERTPVNVNVITGVATGRYADDFRSYLGVVARDKINILIPSFDHVSKVDRNIIWNDILLTFDIPNVTTLRNKCLSTIAENFRNFKSKLTSRYIYGHLKHKTPCSVYKSIDEDTWRLFKESRMSEEWQVSIVDIIQFLINKYISYELIN</sequence>
<dbReference type="PANTHER" id="PTHR33018">
    <property type="entry name" value="OS10G0338966 PROTEIN-RELATED"/>
    <property type="match status" value="1"/>
</dbReference>
<reference evidence="2" key="1">
    <citation type="journal article" date="2014" name="Nat. Commun.">
        <title>Genome sequence of mungbean and insights into evolution within Vigna species.</title>
        <authorList>
            <person name="Kang Y.J."/>
            <person name="Kim S.K."/>
            <person name="Kim M.Y."/>
            <person name="Lestari P."/>
            <person name="Kim K.H."/>
            <person name="Ha B.K."/>
            <person name="Jun T.H."/>
            <person name="Hwang W.J."/>
            <person name="Lee T."/>
            <person name="Lee J."/>
            <person name="Shim S."/>
            <person name="Yoon M.Y."/>
            <person name="Jang Y.E."/>
            <person name="Han K.S."/>
            <person name="Taeprayoon P."/>
            <person name="Yoon N."/>
            <person name="Somta P."/>
            <person name="Tanya P."/>
            <person name="Kim K.S."/>
            <person name="Gwag J.G."/>
            <person name="Moon J.K."/>
            <person name="Lee Y.H."/>
            <person name="Park B.S."/>
            <person name="Bombarely A."/>
            <person name="Doyle J.J."/>
            <person name="Jackson S.A."/>
            <person name="Schafleitner R."/>
            <person name="Srinives P."/>
            <person name="Varshney R.K."/>
            <person name="Lee S.H."/>
        </authorList>
    </citation>
    <scope>NUCLEOTIDE SEQUENCE [LARGE SCALE GENOMIC DNA]</scope>
    <source>
        <strain evidence="2">cv. VC1973A</strain>
    </source>
</reference>
<reference evidence="3" key="2">
    <citation type="submission" date="2025-08" db="UniProtKB">
        <authorList>
            <consortium name="RefSeq"/>
        </authorList>
    </citation>
    <scope>IDENTIFICATION</scope>
    <source>
        <tissue evidence="3">Leaf</tissue>
    </source>
</reference>
<organism evidence="2 3">
    <name type="scientific">Vigna radiata var. radiata</name>
    <name type="common">Mung bean</name>
    <name type="synonym">Phaseolus aureus</name>
    <dbReference type="NCBI Taxonomy" id="3916"/>
    <lineage>
        <taxon>Eukaryota</taxon>
        <taxon>Viridiplantae</taxon>
        <taxon>Streptophyta</taxon>
        <taxon>Embryophyta</taxon>
        <taxon>Tracheophyta</taxon>
        <taxon>Spermatophyta</taxon>
        <taxon>Magnoliopsida</taxon>
        <taxon>eudicotyledons</taxon>
        <taxon>Gunneridae</taxon>
        <taxon>Pentapetalae</taxon>
        <taxon>rosids</taxon>
        <taxon>fabids</taxon>
        <taxon>Fabales</taxon>
        <taxon>Fabaceae</taxon>
        <taxon>Papilionoideae</taxon>
        <taxon>50 kb inversion clade</taxon>
        <taxon>NPAAA clade</taxon>
        <taxon>indigoferoid/millettioid clade</taxon>
        <taxon>Phaseoleae</taxon>
        <taxon>Vigna</taxon>
    </lineage>
</organism>
<dbReference type="Proteomes" id="UP000087766">
    <property type="component" value="Chromosome 8"/>
</dbReference>
<name>A0A3Q0FD17_VIGRR</name>
<dbReference type="AlphaFoldDB" id="A0A3Q0FD17"/>
<dbReference type="PANTHER" id="PTHR33018:SF34">
    <property type="entry name" value="OS02G0472350 PROTEIN"/>
    <property type="match status" value="1"/>
</dbReference>
<dbReference type="KEGG" id="vra:111242277"/>
<feature type="region of interest" description="Disordered" evidence="1">
    <location>
        <begin position="1"/>
        <end position="24"/>
    </location>
</feature>